<gene>
    <name evidence="1" type="ORF">IE53DRAFT_390430</name>
</gene>
<dbReference type="EMBL" id="KZ820431">
    <property type="protein sequence ID" value="PWN47440.1"/>
    <property type="molecule type" value="Genomic_DNA"/>
</dbReference>
<name>A0ACD0NNP6_9BASI</name>
<organism evidence="1 2">
    <name type="scientific">Violaceomyces palustris</name>
    <dbReference type="NCBI Taxonomy" id="1673888"/>
    <lineage>
        <taxon>Eukaryota</taxon>
        <taxon>Fungi</taxon>
        <taxon>Dikarya</taxon>
        <taxon>Basidiomycota</taxon>
        <taxon>Ustilaginomycotina</taxon>
        <taxon>Ustilaginomycetes</taxon>
        <taxon>Violaceomycetales</taxon>
        <taxon>Violaceomycetaceae</taxon>
        <taxon>Violaceomyces</taxon>
    </lineage>
</organism>
<dbReference type="Proteomes" id="UP000245626">
    <property type="component" value="Unassembled WGS sequence"/>
</dbReference>
<protein>
    <submittedName>
        <fullName evidence="1">DIC1-mitochondrial dicarboxylate carrier</fullName>
    </submittedName>
</protein>
<sequence>MSTTLPRISSTGAGSGAGAGTFNAAKASLAGASSTYSSSSAGTKAPAKTYPFWLGGAAGCCAATITHPLDLTKYRLQTAAVKQGMFKTVIETGKNEGIKSLWHGLTSTLLRQFTYSVTRFAVYEEMKGQVGKRSGKAPTPGELALCAGTAGAVAGVVGNPAEIVLVRTCSDLNLPKEARYGYRNCIDGLFRIVREDGTSSLFRGLGPNVFRSVVMNICQLSAYDVFKNAIQRTNILEDGPMLHTVASFCAGTLSTTVCTPIDVVKSRVQNMKKGSPGGTSVSFVIKEALRKDGPAVFLRGWTPAWLRLQPQTTLLFLFFEQFKKIVDKTREIKSGSETFSSS</sequence>
<evidence type="ECO:0000313" key="1">
    <source>
        <dbReference type="EMBL" id="PWN47440.1"/>
    </source>
</evidence>
<accession>A0ACD0NNP6</accession>
<keyword evidence="2" id="KW-1185">Reference proteome</keyword>
<evidence type="ECO:0000313" key="2">
    <source>
        <dbReference type="Proteomes" id="UP000245626"/>
    </source>
</evidence>
<proteinExistence type="predicted"/>
<reference evidence="1 2" key="1">
    <citation type="journal article" date="2018" name="Mol. Biol. Evol.">
        <title>Broad Genomic Sampling Reveals a Smut Pathogenic Ancestry of the Fungal Clade Ustilaginomycotina.</title>
        <authorList>
            <person name="Kijpornyongpan T."/>
            <person name="Mondo S.J."/>
            <person name="Barry K."/>
            <person name="Sandor L."/>
            <person name="Lee J."/>
            <person name="Lipzen A."/>
            <person name="Pangilinan J."/>
            <person name="LaButti K."/>
            <person name="Hainaut M."/>
            <person name="Henrissat B."/>
            <person name="Grigoriev I.V."/>
            <person name="Spatafora J.W."/>
            <person name="Aime M.C."/>
        </authorList>
    </citation>
    <scope>NUCLEOTIDE SEQUENCE [LARGE SCALE GENOMIC DNA]</scope>
    <source>
        <strain evidence="1 2">SA 807</strain>
    </source>
</reference>